<evidence type="ECO:0000256" key="2">
    <source>
        <dbReference type="SAM" id="Phobius"/>
    </source>
</evidence>
<dbReference type="PANTHER" id="PTHR33741">
    <property type="entry name" value="TRANSMEMBRANE PROTEIN DDB_G0269096-RELATED"/>
    <property type="match status" value="1"/>
</dbReference>
<protein>
    <submittedName>
        <fullName evidence="4">CBS domain-containing protein</fullName>
    </submittedName>
</protein>
<dbReference type="SMART" id="SM00116">
    <property type="entry name" value="CBS"/>
    <property type="match status" value="2"/>
</dbReference>
<evidence type="ECO:0000313" key="4">
    <source>
        <dbReference type="EMBL" id="HEB94998.1"/>
    </source>
</evidence>
<dbReference type="Proteomes" id="UP000886251">
    <property type="component" value="Unassembled WGS sequence"/>
</dbReference>
<dbReference type="InterPro" id="IPR058581">
    <property type="entry name" value="TM_HPP"/>
</dbReference>
<dbReference type="Pfam" id="PF00571">
    <property type="entry name" value="CBS"/>
    <property type="match status" value="2"/>
</dbReference>
<dbReference type="InterPro" id="IPR000644">
    <property type="entry name" value="CBS_dom"/>
</dbReference>
<keyword evidence="2" id="KW-0472">Membrane</keyword>
<feature type="domain" description="CBS" evidence="3">
    <location>
        <begin position="356"/>
        <end position="412"/>
    </location>
</feature>
<dbReference type="InterPro" id="IPR046342">
    <property type="entry name" value="CBS_dom_sf"/>
</dbReference>
<reference evidence="4" key="1">
    <citation type="journal article" date="2020" name="mSystems">
        <title>Genome- and Community-Level Interaction Insights into Carbon Utilization and Element Cycling Functions of Hydrothermarchaeota in Hydrothermal Sediment.</title>
        <authorList>
            <person name="Zhou Z."/>
            <person name="Liu Y."/>
            <person name="Xu W."/>
            <person name="Pan J."/>
            <person name="Luo Z.H."/>
            <person name="Li M."/>
        </authorList>
    </citation>
    <scope>NUCLEOTIDE SEQUENCE [LARGE SCALE GENOMIC DNA]</scope>
    <source>
        <strain evidence="4">HyVt-443</strain>
    </source>
</reference>
<comment type="caution">
    <text evidence="4">The sequence shown here is derived from an EMBL/GenBank/DDBJ whole genome shotgun (WGS) entry which is preliminary data.</text>
</comment>
<proteinExistence type="predicted"/>
<feature type="transmembrane region" description="Helical" evidence="2">
    <location>
        <begin position="74"/>
        <end position="93"/>
    </location>
</feature>
<name>A0A831W3V9_9GAMM</name>
<keyword evidence="2" id="KW-1133">Transmembrane helix</keyword>
<organism evidence="4">
    <name type="scientific">Sedimenticola thiotaurini</name>
    <dbReference type="NCBI Taxonomy" id="1543721"/>
    <lineage>
        <taxon>Bacteria</taxon>
        <taxon>Pseudomonadati</taxon>
        <taxon>Pseudomonadota</taxon>
        <taxon>Gammaproteobacteria</taxon>
        <taxon>Chromatiales</taxon>
        <taxon>Sedimenticolaceae</taxon>
        <taxon>Sedimenticola</taxon>
    </lineage>
</organism>
<dbReference type="Gene3D" id="3.10.580.10">
    <property type="entry name" value="CBS-domain"/>
    <property type="match status" value="1"/>
</dbReference>
<keyword evidence="1" id="KW-0129">CBS domain</keyword>
<dbReference type="AlphaFoldDB" id="A0A831W3V9"/>
<feature type="transmembrane region" description="Helical" evidence="2">
    <location>
        <begin position="174"/>
        <end position="192"/>
    </location>
</feature>
<keyword evidence="2" id="KW-0812">Transmembrane</keyword>
<sequence length="415" mass="45770">MRPMRLPRRPGADRLPAFGRTRGTFMHWRSLLRLLHPGPDTTSLAEKALSGLGGLVGIGLIMLVSRQFLGDGALPWVVASMGASAVLLFAVPLGPLSQPWPLVGGHLLSGVIGVTVARLVPDIALAAGLAVALAIFVMYLTRSLHPPGGATALTAVAGGSQVQALGYQFLLTPVLLNLVVILAWALLINNLLPNRYYPNTLRGLRQSRERPLGHDRSDRALAITHDDLEYALKEMNEFIDVSEDDLSRLFNLSATHSRRRRMGEILCGEIMTTDVIHARYDTEVEELWQLMGRHRIRGIPVIDDERRVIGMVTIADFLNQVRHPDRGLPLRERLQRFLKRSDGLHADKPEYAGHLMSSPAITIDHRQHILELFPIFYRQGIHHLPVVDGEGRLCGIVTPKNLLVALHADLQAAGA</sequence>
<dbReference type="PANTHER" id="PTHR33741:SF5">
    <property type="entry name" value="TRANSMEMBRANE PROTEIN DDB_G0269096-RELATED"/>
    <property type="match status" value="1"/>
</dbReference>
<dbReference type="SUPFAM" id="SSF54631">
    <property type="entry name" value="CBS-domain pair"/>
    <property type="match status" value="1"/>
</dbReference>
<dbReference type="PROSITE" id="PS51371">
    <property type="entry name" value="CBS"/>
    <property type="match status" value="2"/>
</dbReference>
<gene>
    <name evidence="4" type="ORF">ENI96_01040</name>
</gene>
<dbReference type="EMBL" id="DRKP01000011">
    <property type="protein sequence ID" value="HEB94998.1"/>
    <property type="molecule type" value="Genomic_DNA"/>
</dbReference>
<feature type="transmembrane region" description="Helical" evidence="2">
    <location>
        <begin position="100"/>
        <end position="117"/>
    </location>
</feature>
<evidence type="ECO:0000256" key="1">
    <source>
        <dbReference type="PROSITE-ProRule" id="PRU00703"/>
    </source>
</evidence>
<feature type="domain" description="CBS" evidence="3">
    <location>
        <begin position="271"/>
        <end position="330"/>
    </location>
</feature>
<dbReference type="InterPro" id="IPR007065">
    <property type="entry name" value="HPP"/>
</dbReference>
<evidence type="ECO:0000259" key="3">
    <source>
        <dbReference type="PROSITE" id="PS51371"/>
    </source>
</evidence>
<dbReference type="Pfam" id="PF04982">
    <property type="entry name" value="TM_HPP"/>
    <property type="match status" value="1"/>
</dbReference>
<feature type="transmembrane region" description="Helical" evidence="2">
    <location>
        <begin position="123"/>
        <end position="141"/>
    </location>
</feature>
<dbReference type="CDD" id="cd04600">
    <property type="entry name" value="CBS_pair_HPP_assoc"/>
    <property type="match status" value="1"/>
</dbReference>
<accession>A0A831W3V9</accession>